<feature type="domain" description="Xylanolytic transcriptional activator regulatory" evidence="7">
    <location>
        <begin position="117"/>
        <end position="277"/>
    </location>
</feature>
<evidence type="ECO:0000256" key="4">
    <source>
        <dbReference type="ARBA" id="ARBA00023163"/>
    </source>
</evidence>
<comment type="subcellular location">
    <subcellularLocation>
        <location evidence="1">Nucleus</location>
    </subcellularLocation>
</comment>
<dbReference type="GO" id="GO:0006351">
    <property type="term" value="P:DNA-templated transcription"/>
    <property type="evidence" value="ECO:0007669"/>
    <property type="project" value="InterPro"/>
</dbReference>
<dbReference type="PANTHER" id="PTHR31845:SF21">
    <property type="entry name" value="REGULATORY PROTEIN LEU3"/>
    <property type="match status" value="1"/>
</dbReference>
<keyword evidence="9" id="KW-1185">Reference proteome</keyword>
<dbReference type="EMBL" id="KI912114">
    <property type="protein sequence ID" value="ETS79693.1"/>
    <property type="molecule type" value="Genomic_DNA"/>
</dbReference>
<gene>
    <name evidence="8" type="ORF">PFICI_09546</name>
</gene>
<feature type="region of interest" description="Disordered" evidence="6">
    <location>
        <begin position="42"/>
        <end position="66"/>
    </location>
</feature>
<dbReference type="HOGENOM" id="CLU_011455_3_0_1"/>
<dbReference type="GeneID" id="19274559"/>
<keyword evidence="3" id="KW-0238">DNA-binding</keyword>
<evidence type="ECO:0000313" key="8">
    <source>
        <dbReference type="EMBL" id="ETS79693.1"/>
    </source>
</evidence>
<evidence type="ECO:0000256" key="6">
    <source>
        <dbReference type="SAM" id="MobiDB-lite"/>
    </source>
</evidence>
<dbReference type="OMA" id="RMSANIV"/>
<dbReference type="GO" id="GO:0000981">
    <property type="term" value="F:DNA-binding transcription factor activity, RNA polymerase II-specific"/>
    <property type="evidence" value="ECO:0007669"/>
    <property type="project" value="TreeGrafter"/>
</dbReference>
<dbReference type="InterPro" id="IPR051089">
    <property type="entry name" value="prtT"/>
</dbReference>
<dbReference type="InParanoid" id="W3X0N4"/>
<protein>
    <recommendedName>
        <fullName evidence="7">Xylanolytic transcriptional activator regulatory domain-containing protein</fullName>
    </recommendedName>
</protein>
<reference evidence="9" key="1">
    <citation type="journal article" date="2015" name="BMC Genomics">
        <title>Genomic and transcriptomic analysis of the endophytic fungus Pestalotiopsis fici reveals its lifestyle and high potential for synthesis of natural products.</title>
        <authorList>
            <person name="Wang X."/>
            <person name="Zhang X."/>
            <person name="Liu L."/>
            <person name="Xiang M."/>
            <person name="Wang W."/>
            <person name="Sun X."/>
            <person name="Che Y."/>
            <person name="Guo L."/>
            <person name="Liu G."/>
            <person name="Guo L."/>
            <person name="Wang C."/>
            <person name="Yin W.B."/>
            <person name="Stadler M."/>
            <person name="Zhang X."/>
            <person name="Liu X."/>
        </authorList>
    </citation>
    <scope>NUCLEOTIDE SEQUENCE [LARGE SCALE GENOMIC DNA]</scope>
    <source>
        <strain evidence="9">W106-1 / CGMCC3.15140</strain>
    </source>
</reference>
<evidence type="ECO:0000256" key="5">
    <source>
        <dbReference type="ARBA" id="ARBA00023242"/>
    </source>
</evidence>
<dbReference type="CDD" id="cd12148">
    <property type="entry name" value="fungal_TF_MHR"/>
    <property type="match status" value="1"/>
</dbReference>
<dbReference type="GO" id="GO:0008270">
    <property type="term" value="F:zinc ion binding"/>
    <property type="evidence" value="ECO:0007669"/>
    <property type="project" value="InterPro"/>
</dbReference>
<dbReference type="Proteomes" id="UP000030651">
    <property type="component" value="Unassembled WGS sequence"/>
</dbReference>
<sequence>MASQSKVGTCVNCRQMKVRILPYIALEERAEDIEKELREIKSNATHASPTPTANLRTYQQGSGHSPAEPLPIISTPQSFANNIYAVPEYGSCFIDSAFETRRIGELELSPVAIADILNCYFTSYHHLFPILSEPSIFYLNYPRCSQLLFWVLIAIASKSIPKYSQLHLQLEPHVRTLATSTEEVVDHPLGTVQALLLLCWWPFPFKALREDPSWMYAGSATHIALRSGLHRPCHFSDFVYGDRLDAMGVLAFTKAWIGCFIVNQIISSELGLPCTVPLDSTILSVVRGTSEVALPTVLVQQLKIAYQSYNICNILGNNDLSSSGLLAGSTDMMRIFERGIQEVETQIGDKMSTYTEMALLKVKLQLYSFAFTADTQNIRIDSRASKFLSKAGRDATQVIATAAQHAPSHRPLQPWPATARSSIVYAVHVLLRLLAFPEHLDQDTAKNYIGQAWVLLHSRSELENDSWARLCDIITYLSSADSTKDPPMVAPVQARMSANIVVQSIWQARGRFSEDVLRQRPRDYTAAEARRDLTQFGLDLLSGTLFLDSTPFDDISNSILNLDKG</sequence>
<dbReference type="GO" id="GO:0000976">
    <property type="term" value="F:transcription cis-regulatory region binding"/>
    <property type="evidence" value="ECO:0007669"/>
    <property type="project" value="TreeGrafter"/>
</dbReference>
<dbReference type="eggNOG" id="ENOG502QR4T">
    <property type="taxonomic scope" value="Eukaryota"/>
</dbReference>
<name>W3X0N4_PESFW</name>
<evidence type="ECO:0000259" key="7">
    <source>
        <dbReference type="Pfam" id="PF04082"/>
    </source>
</evidence>
<evidence type="ECO:0000313" key="9">
    <source>
        <dbReference type="Proteomes" id="UP000030651"/>
    </source>
</evidence>
<dbReference type="InterPro" id="IPR007219">
    <property type="entry name" value="XnlR_reg_dom"/>
</dbReference>
<keyword evidence="4" id="KW-0804">Transcription</keyword>
<accession>W3X0N4</accession>
<dbReference type="AlphaFoldDB" id="W3X0N4"/>
<organism evidence="8 9">
    <name type="scientific">Pestalotiopsis fici (strain W106-1 / CGMCC3.15140)</name>
    <dbReference type="NCBI Taxonomy" id="1229662"/>
    <lineage>
        <taxon>Eukaryota</taxon>
        <taxon>Fungi</taxon>
        <taxon>Dikarya</taxon>
        <taxon>Ascomycota</taxon>
        <taxon>Pezizomycotina</taxon>
        <taxon>Sordariomycetes</taxon>
        <taxon>Xylariomycetidae</taxon>
        <taxon>Amphisphaeriales</taxon>
        <taxon>Sporocadaceae</taxon>
        <taxon>Pestalotiopsis</taxon>
    </lineage>
</organism>
<evidence type="ECO:0000256" key="3">
    <source>
        <dbReference type="ARBA" id="ARBA00023125"/>
    </source>
</evidence>
<keyword evidence="5" id="KW-0539">Nucleus</keyword>
<dbReference type="OrthoDB" id="3163292at2759"/>
<evidence type="ECO:0000256" key="1">
    <source>
        <dbReference type="ARBA" id="ARBA00004123"/>
    </source>
</evidence>
<feature type="compositionally biased region" description="Polar residues" evidence="6">
    <location>
        <begin position="42"/>
        <end position="63"/>
    </location>
</feature>
<dbReference type="KEGG" id="pfy:PFICI_09546"/>
<proteinExistence type="predicted"/>
<dbReference type="Pfam" id="PF04082">
    <property type="entry name" value="Fungal_trans"/>
    <property type="match status" value="1"/>
</dbReference>
<evidence type="ECO:0000256" key="2">
    <source>
        <dbReference type="ARBA" id="ARBA00023015"/>
    </source>
</evidence>
<dbReference type="RefSeq" id="XP_007836318.1">
    <property type="nucleotide sequence ID" value="XM_007838127.1"/>
</dbReference>
<dbReference type="PANTHER" id="PTHR31845">
    <property type="entry name" value="FINGER DOMAIN PROTEIN, PUTATIVE-RELATED"/>
    <property type="match status" value="1"/>
</dbReference>
<dbReference type="GO" id="GO:0005634">
    <property type="term" value="C:nucleus"/>
    <property type="evidence" value="ECO:0007669"/>
    <property type="project" value="UniProtKB-SubCell"/>
</dbReference>
<keyword evidence="2" id="KW-0805">Transcription regulation</keyword>